<proteinExistence type="predicted"/>
<evidence type="ECO:0000256" key="1">
    <source>
        <dbReference type="SAM" id="SignalP"/>
    </source>
</evidence>
<accession>A0ABV2B2D0</accession>
<reference evidence="2 3" key="1">
    <citation type="submission" date="2013-03" db="EMBL/GenBank/DDBJ databases">
        <title>Salinisphaera dokdonensis CL-ES53 Genome Sequencing.</title>
        <authorList>
            <person name="Li C."/>
            <person name="Lai Q."/>
            <person name="Shao Z."/>
        </authorList>
    </citation>
    <scope>NUCLEOTIDE SEQUENCE [LARGE SCALE GENOMIC DNA]</scope>
    <source>
        <strain evidence="2 3">CL-ES53</strain>
    </source>
</reference>
<sequence>MRKSFAALAIASLVSGPAFAANTISESMSPGSMLVLSTGGQSMANFYVSALDFHSGTSLDQKTLTAIDWDTTYYPEATAEVVDLCFYEPYQAEPARCVDIAPNSNGTSTDFNDLRFEDGVQVSIVHGTDQATDTFIYPEGEDSVTLVYEIE</sequence>
<keyword evidence="3" id="KW-1185">Reference proteome</keyword>
<dbReference type="Proteomes" id="UP001460888">
    <property type="component" value="Unassembled WGS sequence"/>
</dbReference>
<feature type="chain" id="PRO_5046986517" evidence="1">
    <location>
        <begin position="21"/>
        <end position="151"/>
    </location>
</feature>
<gene>
    <name evidence="2" type="ORF">SADO_12223</name>
</gene>
<protein>
    <submittedName>
        <fullName evidence="2">Uncharacterized protein</fullName>
    </submittedName>
</protein>
<name>A0ABV2B2D0_9GAMM</name>
<feature type="signal peptide" evidence="1">
    <location>
        <begin position="1"/>
        <end position="20"/>
    </location>
</feature>
<organism evidence="2 3">
    <name type="scientific">Salinisphaera dokdonensis CL-ES53</name>
    <dbReference type="NCBI Taxonomy" id="1304272"/>
    <lineage>
        <taxon>Bacteria</taxon>
        <taxon>Pseudomonadati</taxon>
        <taxon>Pseudomonadota</taxon>
        <taxon>Gammaproteobacteria</taxon>
        <taxon>Salinisphaerales</taxon>
        <taxon>Salinisphaeraceae</taxon>
        <taxon>Salinisphaera</taxon>
    </lineage>
</organism>
<dbReference type="RefSeq" id="WP_353111839.1">
    <property type="nucleotide sequence ID" value="NZ_APND01000004.1"/>
</dbReference>
<comment type="caution">
    <text evidence="2">The sequence shown here is derived from an EMBL/GenBank/DDBJ whole genome shotgun (WGS) entry which is preliminary data.</text>
</comment>
<evidence type="ECO:0000313" key="2">
    <source>
        <dbReference type="EMBL" id="MES1930018.1"/>
    </source>
</evidence>
<evidence type="ECO:0000313" key="3">
    <source>
        <dbReference type="Proteomes" id="UP001460888"/>
    </source>
</evidence>
<dbReference type="EMBL" id="APND01000004">
    <property type="protein sequence ID" value="MES1930018.1"/>
    <property type="molecule type" value="Genomic_DNA"/>
</dbReference>
<keyword evidence="1" id="KW-0732">Signal</keyword>